<dbReference type="PROSITE" id="PS50968">
    <property type="entry name" value="BIOTINYL_LIPOYL"/>
    <property type="match status" value="1"/>
</dbReference>
<dbReference type="InterPro" id="IPR016185">
    <property type="entry name" value="PreATP-grasp_dom_sf"/>
</dbReference>
<dbReference type="Gene3D" id="3.30.470.20">
    <property type="entry name" value="ATP-grasp fold, B domain"/>
    <property type="match status" value="1"/>
</dbReference>
<dbReference type="InterPro" id="IPR011053">
    <property type="entry name" value="Single_hybrid_motif"/>
</dbReference>
<keyword evidence="3 7" id="KW-0547">Nucleotide-binding</keyword>
<dbReference type="Proteomes" id="UP000434582">
    <property type="component" value="Unassembled WGS sequence"/>
</dbReference>
<evidence type="ECO:0000256" key="5">
    <source>
        <dbReference type="ARBA" id="ARBA00022946"/>
    </source>
</evidence>
<dbReference type="EMBL" id="WIVE01000010">
    <property type="protein sequence ID" value="MQX35895.1"/>
    <property type="molecule type" value="Genomic_DNA"/>
</dbReference>
<keyword evidence="6" id="KW-0092">Biotin</keyword>
<dbReference type="SUPFAM" id="SSF51230">
    <property type="entry name" value="Single hybrid motif"/>
    <property type="match status" value="1"/>
</dbReference>
<dbReference type="PROSITE" id="PS00866">
    <property type="entry name" value="CPSASE_1"/>
    <property type="match status" value="1"/>
</dbReference>
<gene>
    <name evidence="11" type="ORF">GHC57_05115</name>
</gene>
<feature type="domain" description="ATP-grasp" evidence="9">
    <location>
        <begin position="120"/>
        <end position="316"/>
    </location>
</feature>
<dbReference type="PANTHER" id="PTHR18866">
    <property type="entry name" value="CARBOXYLASE:PYRUVATE/ACETYL-COA/PROPIONYL-COA CARBOXYLASE"/>
    <property type="match status" value="1"/>
</dbReference>
<dbReference type="InterPro" id="IPR005481">
    <property type="entry name" value="BC-like_N"/>
</dbReference>
<dbReference type="InterPro" id="IPR050856">
    <property type="entry name" value="Biotin_carboxylase_complex"/>
</dbReference>
<dbReference type="SUPFAM" id="SSF56059">
    <property type="entry name" value="Glutathione synthetase ATP-binding domain-like"/>
    <property type="match status" value="1"/>
</dbReference>
<evidence type="ECO:0000256" key="3">
    <source>
        <dbReference type="ARBA" id="ARBA00022741"/>
    </source>
</evidence>
<evidence type="ECO:0000313" key="11">
    <source>
        <dbReference type="EMBL" id="MQX35895.1"/>
    </source>
</evidence>
<evidence type="ECO:0000259" key="10">
    <source>
        <dbReference type="PROSITE" id="PS50979"/>
    </source>
</evidence>
<dbReference type="Pfam" id="PF21139">
    <property type="entry name" value="BT_MCC_alpha"/>
    <property type="match status" value="1"/>
</dbReference>
<dbReference type="Pfam" id="PF02786">
    <property type="entry name" value="CPSase_L_D2"/>
    <property type="match status" value="1"/>
</dbReference>
<dbReference type="FunFam" id="3.30.470.20:FF:000028">
    <property type="entry name" value="Methylcrotonoyl-CoA carboxylase subunit alpha, mitochondrial"/>
    <property type="match status" value="1"/>
</dbReference>
<protein>
    <submittedName>
        <fullName evidence="11">Acetyl-CoA carboxylase biotin carboxylase subunit</fullName>
    </submittedName>
</protein>
<keyword evidence="2" id="KW-0436">Ligase</keyword>
<dbReference type="GO" id="GO:0005524">
    <property type="term" value="F:ATP binding"/>
    <property type="evidence" value="ECO:0007669"/>
    <property type="project" value="UniProtKB-UniRule"/>
</dbReference>
<dbReference type="PROSITE" id="PS00867">
    <property type="entry name" value="CPSASE_2"/>
    <property type="match status" value="1"/>
</dbReference>
<dbReference type="InterPro" id="IPR048429">
    <property type="entry name" value="MCC_alpha_BT"/>
</dbReference>
<dbReference type="Gene3D" id="3.30.700.40">
    <property type="match status" value="1"/>
</dbReference>
<dbReference type="Pfam" id="PF00289">
    <property type="entry name" value="Biotin_carb_N"/>
    <property type="match status" value="1"/>
</dbReference>
<dbReference type="PANTHER" id="PTHR18866:SF33">
    <property type="entry name" value="METHYLCROTONOYL-COA CARBOXYLASE SUBUNIT ALPHA, MITOCHONDRIAL-RELATED"/>
    <property type="match status" value="1"/>
</dbReference>
<evidence type="ECO:0000256" key="7">
    <source>
        <dbReference type="PROSITE-ProRule" id="PRU00409"/>
    </source>
</evidence>
<dbReference type="NCBIfam" id="NF006367">
    <property type="entry name" value="PRK08591.1"/>
    <property type="match status" value="1"/>
</dbReference>
<evidence type="ECO:0000259" key="8">
    <source>
        <dbReference type="PROSITE" id="PS50968"/>
    </source>
</evidence>
<evidence type="ECO:0000313" key="12">
    <source>
        <dbReference type="Proteomes" id="UP000434582"/>
    </source>
</evidence>
<evidence type="ECO:0000259" key="9">
    <source>
        <dbReference type="PROSITE" id="PS50975"/>
    </source>
</evidence>
<dbReference type="FunFam" id="3.30.1490.20:FF:000003">
    <property type="entry name" value="acetyl-CoA carboxylase isoform X1"/>
    <property type="match status" value="1"/>
</dbReference>
<keyword evidence="5" id="KW-0809">Transit peptide</keyword>
<dbReference type="GO" id="GO:0016874">
    <property type="term" value="F:ligase activity"/>
    <property type="evidence" value="ECO:0007669"/>
    <property type="project" value="UniProtKB-KW"/>
</dbReference>
<comment type="cofactor">
    <cofactor evidence="1">
        <name>biotin</name>
        <dbReference type="ChEBI" id="CHEBI:57586"/>
    </cofactor>
</comment>
<evidence type="ECO:0000256" key="2">
    <source>
        <dbReference type="ARBA" id="ARBA00022598"/>
    </source>
</evidence>
<dbReference type="Pfam" id="PF02785">
    <property type="entry name" value="Biotin_carb_C"/>
    <property type="match status" value="1"/>
</dbReference>
<evidence type="ECO:0000256" key="6">
    <source>
        <dbReference type="ARBA" id="ARBA00023267"/>
    </source>
</evidence>
<dbReference type="SUPFAM" id="SSF52440">
    <property type="entry name" value="PreATP-grasp domain"/>
    <property type="match status" value="1"/>
</dbReference>
<feature type="domain" description="Lipoyl-binding" evidence="8">
    <location>
        <begin position="585"/>
        <end position="662"/>
    </location>
</feature>
<name>A0A7X1ZER8_9PROT</name>
<dbReference type="InterPro" id="IPR011764">
    <property type="entry name" value="Biotin_carboxylation_dom"/>
</dbReference>
<dbReference type="Pfam" id="PF00364">
    <property type="entry name" value="Biotin_lipoyl"/>
    <property type="match status" value="1"/>
</dbReference>
<evidence type="ECO:0000256" key="4">
    <source>
        <dbReference type="ARBA" id="ARBA00022840"/>
    </source>
</evidence>
<dbReference type="InterPro" id="IPR000089">
    <property type="entry name" value="Biotin_lipoyl"/>
</dbReference>
<evidence type="ECO:0000256" key="1">
    <source>
        <dbReference type="ARBA" id="ARBA00001953"/>
    </source>
</evidence>
<dbReference type="GO" id="GO:0046872">
    <property type="term" value="F:metal ion binding"/>
    <property type="evidence" value="ECO:0007669"/>
    <property type="project" value="InterPro"/>
</dbReference>
<proteinExistence type="predicted"/>
<dbReference type="SMART" id="SM00878">
    <property type="entry name" value="Biotin_carb_C"/>
    <property type="match status" value="1"/>
</dbReference>
<dbReference type="InterPro" id="IPR011054">
    <property type="entry name" value="Rudment_hybrid_motif"/>
</dbReference>
<dbReference type="CDD" id="cd06850">
    <property type="entry name" value="biotinyl_domain"/>
    <property type="match status" value="1"/>
</dbReference>
<reference evidence="11 12" key="1">
    <citation type="submission" date="2019-10" db="EMBL/GenBank/DDBJ databases">
        <title>Draft whole-genome sequence of the purple nonsulfur photosynthetic bacterium Roseospira navarrensis DSM 15114.</title>
        <authorList>
            <person name="Kyndt J.A."/>
            <person name="Meyer T.E."/>
        </authorList>
    </citation>
    <scope>NUCLEOTIDE SEQUENCE [LARGE SCALE GENOMIC DNA]</scope>
    <source>
        <strain evidence="11 12">DSM 15114</strain>
    </source>
</reference>
<dbReference type="PROSITE" id="PS50979">
    <property type="entry name" value="BC"/>
    <property type="match status" value="1"/>
</dbReference>
<dbReference type="InterPro" id="IPR011761">
    <property type="entry name" value="ATP-grasp"/>
</dbReference>
<organism evidence="11 12">
    <name type="scientific">Roseospira navarrensis</name>
    <dbReference type="NCBI Taxonomy" id="140058"/>
    <lineage>
        <taxon>Bacteria</taxon>
        <taxon>Pseudomonadati</taxon>
        <taxon>Pseudomonadota</taxon>
        <taxon>Alphaproteobacteria</taxon>
        <taxon>Rhodospirillales</taxon>
        <taxon>Rhodospirillaceae</taxon>
        <taxon>Roseospira</taxon>
    </lineage>
</organism>
<accession>A0A7X1ZER8</accession>
<dbReference type="RefSeq" id="WP_153341853.1">
    <property type="nucleotide sequence ID" value="NZ_WIVE01000010.1"/>
</dbReference>
<dbReference type="InterPro" id="IPR005479">
    <property type="entry name" value="CPAse_ATP-bd"/>
</dbReference>
<dbReference type="PROSITE" id="PS50975">
    <property type="entry name" value="ATP_GRASP"/>
    <property type="match status" value="1"/>
</dbReference>
<feature type="domain" description="Biotin carboxylation" evidence="10">
    <location>
        <begin position="1"/>
        <end position="446"/>
    </location>
</feature>
<dbReference type="SUPFAM" id="SSF51246">
    <property type="entry name" value="Rudiment single hybrid motif"/>
    <property type="match status" value="1"/>
</dbReference>
<dbReference type="InterPro" id="IPR005482">
    <property type="entry name" value="Biotin_COase_C"/>
</dbReference>
<comment type="caution">
    <text evidence="11">The sequence shown here is derived from an EMBL/GenBank/DDBJ whole genome shotgun (WGS) entry which is preliminary data.</text>
</comment>
<dbReference type="FunFam" id="3.40.50.20:FF:000010">
    <property type="entry name" value="Propionyl-CoA carboxylase subunit alpha"/>
    <property type="match status" value="1"/>
</dbReference>
<sequence>MFSKILIANRGEIACRVARTCRRLGVATVAVYSDADADAMHVDLCDEAWRLGPPPARESYLLGDAILEAARRTGAEAIHPGYGFLSENAAFARACADAGVVFIGPTPEAIDAMGSKSESKRLMEKAGVPLVPGYHGADQSLAALRAAADDIGYPVLVKASAGGGGKGMRVVRAADALQAAVEGAKREAANAFGDDLLLVEKYLDAPRHVEIQVFGDTHGHVVHLFERDCSIQRRHQKVIEEAPAPDLPAETRAAMGAAGVAAAQAIGYVGAGTVEFLYQDGGFYFIEMNTRLQVEHPVTELITGQDLVEWQLRVAAGGTLPLAQADLAVTGHAIEARVYAEDPANDFLPSIGRLRHLRPPVEGPHVRVDTGVRQDDRVSMHYDPMIAKLAVWDADRPAALRRLRAALEAYQVVGVTTNLEFLGGVAAHPAFGAGAVGTRFIEAHEADLFPAAVPADDTVLALAALDVLLHRQTQAAAAAARSGDPYSPWHAPSGWRLNDDNYQRMTFLDGEEARAVTVHYRPEGYRLDLPGGSVTARGEIDADGNLVSDIDGFRRRVTVVRHGHDLVILDRGRQHRLTLDDPAARAGERDPGEGGLVAPMPGKVSQVLVEAGQTLEKGAPLMVLEAMKMEHTIAAPTDGTVTAVHFQAGDQVDDGAALLSFETGDTGAP</sequence>
<keyword evidence="4 7" id="KW-0067">ATP-binding</keyword>
<dbReference type="Gene3D" id="2.40.50.100">
    <property type="match status" value="1"/>
</dbReference>
<dbReference type="OrthoDB" id="9763189at2"/>
<keyword evidence="12" id="KW-1185">Reference proteome</keyword>
<dbReference type="FunFam" id="2.40.50.100:FF:000003">
    <property type="entry name" value="Acetyl-CoA carboxylase biotin carboxyl carrier protein"/>
    <property type="match status" value="1"/>
</dbReference>
<dbReference type="AlphaFoldDB" id="A0A7X1ZER8"/>